<dbReference type="InterPro" id="IPR058912">
    <property type="entry name" value="HTH_animal"/>
</dbReference>
<organism evidence="2">
    <name type="scientific">Schistocephalus solidus</name>
    <name type="common">Tapeworm</name>
    <dbReference type="NCBI Taxonomy" id="70667"/>
    <lineage>
        <taxon>Eukaryota</taxon>
        <taxon>Metazoa</taxon>
        <taxon>Spiralia</taxon>
        <taxon>Lophotrochozoa</taxon>
        <taxon>Platyhelminthes</taxon>
        <taxon>Cestoda</taxon>
        <taxon>Eucestoda</taxon>
        <taxon>Diphyllobothriidea</taxon>
        <taxon>Diphyllobothriidae</taxon>
        <taxon>Schistocephalus</taxon>
    </lineage>
</organism>
<keyword evidence="2" id="KW-0695">RNA-directed DNA polymerase</keyword>
<dbReference type="PROSITE" id="PS50878">
    <property type="entry name" value="RT_POL"/>
    <property type="match status" value="1"/>
</dbReference>
<evidence type="ECO:0000313" key="2">
    <source>
        <dbReference type="EMBL" id="JAP58139.1"/>
    </source>
</evidence>
<evidence type="ECO:0000259" key="1">
    <source>
        <dbReference type="PROSITE" id="PS50878"/>
    </source>
</evidence>
<proteinExistence type="predicted"/>
<dbReference type="PANTHER" id="PTHR21301">
    <property type="entry name" value="REVERSE TRANSCRIPTASE"/>
    <property type="match status" value="1"/>
</dbReference>
<sequence length="381" mass="43973">LLDICLETNFSFAENYYRQLKGAPMGSPISGFLAEAVMQKLEATALPRINPKLWLRYVDDTFVIVKKDQLDPLHKSLNSTFPGIQFTLETEVDKRLPFLDVLVHRKTDGTLHTSVYRKDIYSEVILHFGSNHPMSHKRSSVNSLLRRAKTHCSDEETYRTEMKYLFKLFSQNGYPPDFVRRCMRRQQLKEKGISRATTSQASKTTNWRTLPYVKNVSELVERQLKKHNIQIAHKPTTTLRTQLVHPKDRVGYFNRKEVVYKIPCTSCDAVYCGQTGKSLSTRLHEHQLAVRRRDPLSQVAMHTLDTGHLFGWEDTHIVGAYPTRKGREFLETMHSEEACINRHIDLMPITNFSSSIGSENSQYRPDKLKIRTSIGSSFNQP</sequence>
<dbReference type="EMBL" id="GEEE01005086">
    <property type="protein sequence ID" value="JAP58139.1"/>
    <property type="molecule type" value="Transcribed_RNA"/>
</dbReference>
<dbReference type="PANTHER" id="PTHR21301:SF10">
    <property type="entry name" value="REVERSE TRANSCRIPTASE DOMAIN-CONTAINING PROTEIN"/>
    <property type="match status" value="1"/>
</dbReference>
<accession>A0A0X3Q280</accession>
<dbReference type="AlphaFoldDB" id="A0A0X3Q280"/>
<feature type="non-terminal residue" evidence="2">
    <location>
        <position position="1"/>
    </location>
</feature>
<feature type="domain" description="Reverse transcriptase" evidence="1">
    <location>
        <begin position="1"/>
        <end position="115"/>
    </location>
</feature>
<name>A0A0X3Q280_SCHSO</name>
<dbReference type="GO" id="GO:0003964">
    <property type="term" value="F:RNA-directed DNA polymerase activity"/>
    <property type="evidence" value="ECO:0007669"/>
    <property type="project" value="UniProtKB-KW"/>
</dbReference>
<dbReference type="Pfam" id="PF26215">
    <property type="entry name" value="HTH_animal"/>
    <property type="match status" value="1"/>
</dbReference>
<reference evidence="2" key="1">
    <citation type="submission" date="2016-01" db="EMBL/GenBank/DDBJ databases">
        <title>Reference transcriptome for the parasite Schistocephalus solidus: insights into the molecular evolution of parasitism.</title>
        <authorList>
            <person name="Hebert F.O."/>
            <person name="Grambauer S."/>
            <person name="Barber I."/>
            <person name="Landry C.R."/>
            <person name="Aubin-Horth N."/>
        </authorList>
    </citation>
    <scope>NUCLEOTIDE SEQUENCE</scope>
</reference>
<keyword evidence="2" id="KW-0808">Transferase</keyword>
<dbReference type="InterPro" id="IPR000477">
    <property type="entry name" value="RT_dom"/>
</dbReference>
<dbReference type="CDD" id="cd00304">
    <property type="entry name" value="RT_like"/>
    <property type="match status" value="1"/>
</dbReference>
<protein>
    <submittedName>
        <fullName evidence="2">Reverse transcriptase (RNA-dependent DNA polymerase)</fullName>
    </submittedName>
</protein>
<keyword evidence="2" id="KW-0548">Nucleotidyltransferase</keyword>
<gene>
    <name evidence="2" type="ORF">TR120420</name>
</gene>